<evidence type="ECO:0000256" key="1">
    <source>
        <dbReference type="SAM" id="MobiDB-lite"/>
    </source>
</evidence>
<feature type="domain" description="Senescence" evidence="2">
    <location>
        <begin position="212"/>
        <end position="423"/>
    </location>
</feature>
<gene>
    <name evidence="3" type="ORF">EXIGLDRAFT_656021</name>
</gene>
<reference evidence="3 4" key="1">
    <citation type="journal article" date="2016" name="Mol. Biol. Evol.">
        <title>Comparative Genomics of Early-Diverging Mushroom-Forming Fungi Provides Insights into the Origins of Lignocellulose Decay Capabilities.</title>
        <authorList>
            <person name="Nagy L.G."/>
            <person name="Riley R."/>
            <person name="Tritt A."/>
            <person name="Adam C."/>
            <person name="Daum C."/>
            <person name="Floudas D."/>
            <person name="Sun H."/>
            <person name="Yadav J.S."/>
            <person name="Pangilinan J."/>
            <person name="Larsson K.H."/>
            <person name="Matsuura K."/>
            <person name="Barry K."/>
            <person name="Labutti K."/>
            <person name="Kuo R."/>
            <person name="Ohm R.A."/>
            <person name="Bhattacharya S.S."/>
            <person name="Shirouzu T."/>
            <person name="Yoshinaga Y."/>
            <person name="Martin F.M."/>
            <person name="Grigoriev I.V."/>
            <person name="Hibbett D.S."/>
        </authorList>
    </citation>
    <scope>NUCLEOTIDE SEQUENCE [LARGE SCALE GENOMIC DNA]</scope>
    <source>
        <strain evidence="3 4">HHB12029</strain>
    </source>
</reference>
<dbReference type="Proteomes" id="UP000077266">
    <property type="component" value="Unassembled WGS sequence"/>
</dbReference>
<evidence type="ECO:0000313" key="4">
    <source>
        <dbReference type="Proteomes" id="UP000077266"/>
    </source>
</evidence>
<dbReference type="PANTHER" id="PTHR21068:SF43">
    <property type="entry name" value="SPARTIN"/>
    <property type="match status" value="1"/>
</dbReference>
<protein>
    <recommendedName>
        <fullName evidence="2">Senescence domain-containing protein</fullName>
    </recommendedName>
</protein>
<dbReference type="GO" id="GO:0051301">
    <property type="term" value="P:cell division"/>
    <property type="evidence" value="ECO:0007669"/>
    <property type="project" value="TreeGrafter"/>
</dbReference>
<dbReference type="GO" id="GO:0005886">
    <property type="term" value="C:plasma membrane"/>
    <property type="evidence" value="ECO:0007669"/>
    <property type="project" value="TreeGrafter"/>
</dbReference>
<dbReference type="InParanoid" id="A0A165CZ82"/>
<feature type="region of interest" description="Disordered" evidence="1">
    <location>
        <begin position="298"/>
        <end position="341"/>
    </location>
</feature>
<proteinExistence type="predicted"/>
<dbReference type="EMBL" id="KV426269">
    <property type="protein sequence ID" value="KZV83483.1"/>
    <property type="molecule type" value="Genomic_DNA"/>
</dbReference>
<name>A0A165CZ82_EXIGL</name>
<dbReference type="Pfam" id="PF06911">
    <property type="entry name" value="Senescence"/>
    <property type="match status" value="1"/>
</dbReference>
<dbReference type="AlphaFoldDB" id="A0A165CZ82"/>
<dbReference type="OrthoDB" id="20821at2759"/>
<organism evidence="3 4">
    <name type="scientific">Exidia glandulosa HHB12029</name>
    <dbReference type="NCBI Taxonomy" id="1314781"/>
    <lineage>
        <taxon>Eukaryota</taxon>
        <taxon>Fungi</taxon>
        <taxon>Dikarya</taxon>
        <taxon>Basidiomycota</taxon>
        <taxon>Agaricomycotina</taxon>
        <taxon>Agaricomycetes</taxon>
        <taxon>Auriculariales</taxon>
        <taxon>Exidiaceae</taxon>
        <taxon>Exidia</taxon>
    </lineage>
</organism>
<evidence type="ECO:0000313" key="3">
    <source>
        <dbReference type="EMBL" id="KZV83483.1"/>
    </source>
</evidence>
<keyword evidence="4" id="KW-1185">Reference proteome</keyword>
<dbReference type="STRING" id="1314781.A0A165CZ82"/>
<dbReference type="PANTHER" id="PTHR21068">
    <property type="entry name" value="SPARTIN"/>
    <property type="match status" value="1"/>
</dbReference>
<dbReference type="InterPro" id="IPR045036">
    <property type="entry name" value="Spartin-like"/>
</dbReference>
<accession>A0A165CZ82</accession>
<dbReference type="InterPro" id="IPR009686">
    <property type="entry name" value="Senescence/spartin_C"/>
</dbReference>
<evidence type="ECO:0000259" key="2">
    <source>
        <dbReference type="Pfam" id="PF06911"/>
    </source>
</evidence>
<sequence length="449" mass="47686">MTATPNPDASGFLLLTLPDCRLESGGNVWKGVLALECITLAPADTATSSTLPSATPTAERDVWLVVRVDNFETPIPPTQAILHDRSKGVWTFPGTPTPSTLYLPSVPINSAIREDLDTFEVLLSQYGVVHEADGDAPAGFTEKDRDLKGKLVLVDEADGEVVGSLGEHYVVHEDSSLVKPGREKDPVVVELPDEGGPPEITVHAVRPEESDALLRSAHFLSRGIVFATGVIATGMNMASSKFITSTTPRPTPVVFSERTKQNVKRVHNISGTAVHVTSKTTKLIHGAVDHLAKYVSGSRPATPAREFPPPLPPRSGKSAPTTPIEGPGHGGQLGVPPPLPARKPRLLTSILMSTDLILTTLEQSGKHLLTAGTQALSGSMGHRYGKEMGDAVQMGGETMRNVGVVYIDARGVGRRALLKRAGKGMIQAKMGSNKEVVFGADAPPPVPRR</sequence>